<dbReference type="RefSeq" id="WP_313986131.1">
    <property type="nucleotide sequence ID" value="NZ_JASJOS010000015.1"/>
</dbReference>
<dbReference type="PANTHER" id="PTHR46268">
    <property type="entry name" value="STRESS RESPONSE PROTEIN NHAX"/>
    <property type="match status" value="1"/>
</dbReference>
<name>A0AAE3QSG9_9BACT</name>
<sequence>MKKILVPTDFSANAHQALLYAVKIAKVTKAEIVVVHAYHFLSADPLFSQSMYETAIDNLATQAESIMSEYAKRVADLIEVPCFFETKMGLAADVIIEEFQAKRADIVIMGTRGANGVLGNVLGSVTSAVVDRHKIPVLAVPTSNIGNFNTIVFGTDYTEIRNPETLRPMIDLAKSFGSHIHILNASFVPGHEDSDYAGEEQLERLFENLKICFDYTCEEDVEKALLDCMKQDSASLLVMIAHDRGFLKGLYHSSKTRSMALHGHVPLLVLPELY</sequence>
<comment type="similarity">
    <text evidence="1">Belongs to the universal stress protein A family.</text>
</comment>
<dbReference type="SUPFAM" id="SSF52402">
    <property type="entry name" value="Adenine nucleotide alpha hydrolases-like"/>
    <property type="match status" value="2"/>
</dbReference>
<dbReference type="CDD" id="cd00293">
    <property type="entry name" value="USP-like"/>
    <property type="match status" value="1"/>
</dbReference>
<evidence type="ECO:0000259" key="2">
    <source>
        <dbReference type="Pfam" id="PF00582"/>
    </source>
</evidence>
<gene>
    <name evidence="3" type="ORF">QNI16_29130</name>
</gene>
<feature type="domain" description="UspA" evidence="2">
    <location>
        <begin position="1"/>
        <end position="141"/>
    </location>
</feature>
<proteinExistence type="inferred from homology"/>
<evidence type="ECO:0000313" key="3">
    <source>
        <dbReference type="EMBL" id="MDJ1484597.1"/>
    </source>
</evidence>
<dbReference type="PANTHER" id="PTHR46268:SF6">
    <property type="entry name" value="UNIVERSAL STRESS PROTEIN UP12"/>
    <property type="match status" value="1"/>
</dbReference>
<accession>A0AAE3QSG9</accession>
<evidence type="ECO:0000313" key="4">
    <source>
        <dbReference type="Proteomes" id="UP001241110"/>
    </source>
</evidence>
<comment type="caution">
    <text evidence="3">The sequence shown here is derived from an EMBL/GenBank/DDBJ whole genome shotgun (WGS) entry which is preliminary data.</text>
</comment>
<protein>
    <submittedName>
        <fullName evidence="3">Universal stress protein</fullName>
    </submittedName>
</protein>
<organism evidence="3 4">
    <name type="scientific">Xanthocytophaga flava</name>
    <dbReference type="NCBI Taxonomy" id="3048013"/>
    <lineage>
        <taxon>Bacteria</taxon>
        <taxon>Pseudomonadati</taxon>
        <taxon>Bacteroidota</taxon>
        <taxon>Cytophagia</taxon>
        <taxon>Cytophagales</taxon>
        <taxon>Rhodocytophagaceae</taxon>
        <taxon>Xanthocytophaga</taxon>
    </lineage>
</organism>
<dbReference type="AlphaFoldDB" id="A0AAE3QSG9"/>
<dbReference type="InterPro" id="IPR006016">
    <property type="entry name" value="UspA"/>
</dbReference>
<evidence type="ECO:0000256" key="1">
    <source>
        <dbReference type="ARBA" id="ARBA00008791"/>
    </source>
</evidence>
<dbReference type="Gene3D" id="3.40.50.620">
    <property type="entry name" value="HUPs"/>
    <property type="match status" value="2"/>
</dbReference>
<dbReference type="PRINTS" id="PR01438">
    <property type="entry name" value="UNVRSLSTRESS"/>
</dbReference>
<dbReference type="InterPro" id="IPR014729">
    <property type="entry name" value="Rossmann-like_a/b/a_fold"/>
</dbReference>
<dbReference type="Pfam" id="PF00582">
    <property type="entry name" value="Usp"/>
    <property type="match status" value="1"/>
</dbReference>
<dbReference type="EMBL" id="JASJOS010000015">
    <property type="protein sequence ID" value="MDJ1484597.1"/>
    <property type="molecule type" value="Genomic_DNA"/>
</dbReference>
<reference evidence="3" key="1">
    <citation type="submission" date="2023-05" db="EMBL/GenBank/DDBJ databases">
        <authorList>
            <person name="Zhang X."/>
        </authorList>
    </citation>
    <scope>NUCLEOTIDE SEQUENCE</scope>
    <source>
        <strain evidence="3">YF14B1</strain>
    </source>
</reference>
<dbReference type="Proteomes" id="UP001241110">
    <property type="component" value="Unassembled WGS sequence"/>
</dbReference>
<dbReference type="InterPro" id="IPR006015">
    <property type="entry name" value="Universal_stress_UspA"/>
</dbReference>